<evidence type="ECO:0000313" key="2">
    <source>
        <dbReference type="EMBL" id="KTF04761.1"/>
    </source>
</evidence>
<dbReference type="GO" id="GO:0035447">
    <property type="term" value="F:mycothiol synthase activity"/>
    <property type="evidence" value="ECO:0007669"/>
    <property type="project" value="UniProtKB-EC"/>
</dbReference>
<evidence type="ECO:0000313" key="4">
    <source>
        <dbReference type="Proteomes" id="UP000054404"/>
    </source>
</evidence>
<comment type="caution">
    <text evidence="2">The sequence shown here is derived from an EMBL/GenBank/DDBJ whole genome shotgun (WGS) entry which is preliminary data.</text>
</comment>
<dbReference type="EMBL" id="LNIZ01000001">
    <property type="protein sequence ID" value="KTF04761.1"/>
    <property type="molecule type" value="Genomic_DNA"/>
</dbReference>
<gene>
    <name evidence="2" type="primary">mshD_1</name>
    <name evidence="2" type="ORF">AQZ59_00061</name>
    <name evidence="3" type="ORF">QP858_02325</name>
</gene>
<evidence type="ECO:0000259" key="1">
    <source>
        <dbReference type="PROSITE" id="PS51186"/>
    </source>
</evidence>
<keyword evidence="4" id="KW-1185">Reference proteome</keyword>
<reference evidence="3" key="2">
    <citation type="submission" date="2023-05" db="EMBL/GenBank/DDBJ databases">
        <title>Genomic Catalog of Human Bladder Bacteria.</title>
        <authorList>
            <person name="Du J."/>
        </authorList>
    </citation>
    <scope>NUCLEOTIDE SEQUENCE</scope>
    <source>
        <strain evidence="3">UMB1304A</strain>
    </source>
</reference>
<dbReference type="EMBL" id="JASPDQ010000003">
    <property type="protein sequence ID" value="MDK8601294.1"/>
    <property type="molecule type" value="Genomic_DNA"/>
</dbReference>
<dbReference type="EC" id="2.3.1.-" evidence="3"/>
<dbReference type="Gene3D" id="3.40.630.30">
    <property type="match status" value="1"/>
</dbReference>
<dbReference type="EC" id="2.3.1.189" evidence="2"/>
<evidence type="ECO:0000313" key="3">
    <source>
        <dbReference type="EMBL" id="MDK8601294.1"/>
    </source>
</evidence>
<dbReference type="RefSeq" id="WP_062612074.1">
    <property type="nucleotide sequence ID" value="NZ_CALTZF010000006.1"/>
</dbReference>
<dbReference type="AlphaFoldDB" id="A0A0W1KMD3"/>
<dbReference type="Pfam" id="PF00583">
    <property type="entry name" value="Acetyltransf_1"/>
    <property type="match status" value="1"/>
</dbReference>
<proteinExistence type="predicted"/>
<dbReference type="InterPro" id="IPR000182">
    <property type="entry name" value="GNAT_dom"/>
</dbReference>
<accession>A0A0W1KMD3</accession>
<dbReference type="InterPro" id="IPR025289">
    <property type="entry name" value="DUF4081"/>
</dbReference>
<organism evidence="2 4">
    <name type="scientific">Trueperella bernardiae</name>
    <dbReference type="NCBI Taxonomy" id="59561"/>
    <lineage>
        <taxon>Bacteria</taxon>
        <taxon>Bacillati</taxon>
        <taxon>Actinomycetota</taxon>
        <taxon>Actinomycetes</taxon>
        <taxon>Actinomycetales</taxon>
        <taxon>Actinomycetaceae</taxon>
        <taxon>Trueperella</taxon>
    </lineage>
</organism>
<dbReference type="STRING" id="59561.AQZ59_00061"/>
<dbReference type="PROSITE" id="PS51186">
    <property type="entry name" value="GNAT"/>
    <property type="match status" value="1"/>
</dbReference>
<dbReference type="Proteomes" id="UP000054404">
    <property type="component" value="Unassembled WGS sequence"/>
</dbReference>
<keyword evidence="2" id="KW-0808">Transferase</keyword>
<dbReference type="SUPFAM" id="SSF55729">
    <property type="entry name" value="Acyl-CoA N-acyltransferases (Nat)"/>
    <property type="match status" value="1"/>
</dbReference>
<dbReference type="Proteomes" id="UP001225576">
    <property type="component" value="Unassembled WGS sequence"/>
</dbReference>
<name>A0A0W1KMD3_9ACTO</name>
<dbReference type="Pfam" id="PF13312">
    <property type="entry name" value="DUF4081"/>
    <property type="match status" value="1"/>
</dbReference>
<protein>
    <submittedName>
        <fullName evidence="3">GNAT family N-acetyltransferase</fullName>
        <ecNumber evidence="3">2.3.1.-</ecNumber>
    </submittedName>
    <submittedName>
        <fullName evidence="2">Mycothiol acetyltransferase</fullName>
        <ecNumber evidence="2">2.3.1.189</ecNumber>
    </submittedName>
</protein>
<dbReference type="InterPro" id="IPR016181">
    <property type="entry name" value="Acyl_CoA_acyltransferase"/>
</dbReference>
<sequence length="283" mass="30561">MRWLRRPGRLRRLGPADRQAAIDLLATDPVATILARVPIEEGWPRPSHALGLFDDAGVLTAVAWNGANLVPFGFDDDGLDLLAGHVLSTRRIFSSLVGPREQVMPLWERIESGVGVAREVRESQLSMVYAGRESVAPDPEVRPARIGEGAIVLPASVAMFTEEVGYDPLTYGSGYSHRVHGLVRAGHTFVRLGRGTDGRERVEFKADIGALAGGVAQIQGVWTAPDLRGQGIATAAMVQVARLVQATIAPTVSLYVNDYNLPAVRVYEKAGFKTVGEYSTILL</sequence>
<keyword evidence="2" id="KW-0012">Acyltransferase</keyword>
<dbReference type="PATRIC" id="fig|59561.3.peg.61"/>
<feature type="domain" description="N-acetyltransferase" evidence="1">
    <location>
        <begin position="139"/>
        <end position="283"/>
    </location>
</feature>
<reference evidence="2 4" key="1">
    <citation type="submission" date="2015-11" db="EMBL/GenBank/DDBJ databases">
        <title>Draft Genome Sequence of the Type Strain Trueperella bernardiae LCDC 89-0504T, Isolated from Blood Culture.</title>
        <authorList>
            <person name="Bernier A.-M."/>
            <person name="Bernard K."/>
        </authorList>
    </citation>
    <scope>NUCLEOTIDE SEQUENCE [LARGE SCALE GENOMIC DNA]</scope>
    <source>
        <strain evidence="2 4">LCDC 89-0504</strain>
    </source>
</reference>
<dbReference type="OrthoDB" id="5241264at2"/>